<keyword evidence="3" id="KW-1185">Reference proteome</keyword>
<name>A0ABM6T910_9BACE</name>
<feature type="region of interest" description="Disordered" evidence="1">
    <location>
        <begin position="167"/>
        <end position="196"/>
    </location>
</feature>
<evidence type="ECO:0000313" key="3">
    <source>
        <dbReference type="Proteomes" id="UP000238304"/>
    </source>
</evidence>
<sequence length="196" mass="22524">MEKVRNDIKKAIIKKDRLNVNFNESFTESNYTNGVSKSCDQIIHYDLRQAFDKLKVHLVALCEQPEAERINEESIKSPGFAETFPNYQIVGYSHNSQDAIDGVIIFGTKLLQSGGTLDLSIWTPLYDSEYQYKEDLALDIQACDWEVSEYLFSEKWGVKQTMLDFDTDEPAEANLEEKPKKRGRKKKDLIPVDECA</sequence>
<reference evidence="2 3" key="1">
    <citation type="submission" date="2018-02" db="EMBL/GenBank/DDBJ databases">
        <authorList>
            <person name="Holder M.E."/>
            <person name="Ajami N.J."/>
            <person name="Petrosino J.F."/>
        </authorList>
    </citation>
    <scope>NUCLEOTIDE SEQUENCE [LARGE SCALE GENOMIC DNA]</scope>
    <source>
        <strain evidence="2 3">ATCC 33285</strain>
    </source>
</reference>
<protein>
    <submittedName>
        <fullName evidence="2">Uncharacterized protein</fullName>
    </submittedName>
</protein>
<gene>
    <name evidence="2" type="ORF">C4H11_10735</name>
</gene>
<accession>A0ABM6T910</accession>
<dbReference type="RefSeq" id="WP_106041914.1">
    <property type="nucleotide sequence ID" value="NZ_CP027231.1"/>
</dbReference>
<evidence type="ECO:0000313" key="2">
    <source>
        <dbReference type="EMBL" id="AVM53343.1"/>
    </source>
</evidence>
<organism evidence="2 3">
    <name type="scientific">Bacteroides zoogleoformans</name>
    <dbReference type="NCBI Taxonomy" id="28119"/>
    <lineage>
        <taxon>Bacteria</taxon>
        <taxon>Pseudomonadati</taxon>
        <taxon>Bacteroidota</taxon>
        <taxon>Bacteroidia</taxon>
        <taxon>Bacteroidales</taxon>
        <taxon>Bacteroidaceae</taxon>
        <taxon>Bacteroides</taxon>
    </lineage>
</organism>
<proteinExistence type="predicted"/>
<dbReference type="Proteomes" id="UP000238304">
    <property type="component" value="Chromosome"/>
</dbReference>
<dbReference type="EMBL" id="CP027231">
    <property type="protein sequence ID" value="AVM53343.1"/>
    <property type="molecule type" value="Genomic_DNA"/>
</dbReference>
<evidence type="ECO:0000256" key="1">
    <source>
        <dbReference type="SAM" id="MobiDB-lite"/>
    </source>
</evidence>